<dbReference type="VEuPathDB" id="FungiDB:CPUR_03364"/>
<name>M1VVH2_CLAP2</name>
<dbReference type="HOGENOM" id="CLU_1089912_0_0_1"/>
<dbReference type="GO" id="GO:0005739">
    <property type="term" value="C:mitochondrion"/>
    <property type="evidence" value="ECO:0007669"/>
    <property type="project" value="UniProtKB-SubCell"/>
</dbReference>
<dbReference type="OrthoDB" id="5152741at2759"/>
<dbReference type="Gene3D" id="3.10.10.10">
    <property type="entry name" value="HIV Type 1 Reverse Transcriptase, subunit A, domain 1"/>
    <property type="match status" value="1"/>
</dbReference>
<keyword evidence="5" id="KW-1185">Reference proteome</keyword>
<organism evidence="4 5">
    <name type="scientific">Claviceps purpurea (strain 20.1)</name>
    <name type="common">Ergot fungus</name>
    <name type="synonym">Sphacelia segetum</name>
    <dbReference type="NCBI Taxonomy" id="1111077"/>
    <lineage>
        <taxon>Eukaryota</taxon>
        <taxon>Fungi</taxon>
        <taxon>Dikarya</taxon>
        <taxon>Ascomycota</taxon>
        <taxon>Pezizomycotina</taxon>
        <taxon>Sordariomycetes</taxon>
        <taxon>Hypocreomycetidae</taxon>
        <taxon>Hypocreales</taxon>
        <taxon>Clavicipitaceae</taxon>
        <taxon>Claviceps</taxon>
    </lineage>
</organism>
<dbReference type="InterPro" id="IPR043502">
    <property type="entry name" value="DNA/RNA_pol_sf"/>
</dbReference>
<evidence type="ECO:0000313" key="5">
    <source>
        <dbReference type="Proteomes" id="UP000016801"/>
    </source>
</evidence>
<proteinExistence type="predicted"/>
<accession>M1VVH2</accession>
<dbReference type="SUPFAM" id="SSF56672">
    <property type="entry name" value="DNA/RNA polymerases"/>
    <property type="match status" value="1"/>
</dbReference>
<dbReference type="InterPro" id="IPR000477">
    <property type="entry name" value="RT_dom"/>
</dbReference>
<dbReference type="Pfam" id="PF00078">
    <property type="entry name" value="RVT_1"/>
    <property type="match status" value="1"/>
</dbReference>
<comment type="subcellular location">
    <subcellularLocation>
        <location evidence="1">Mitochondrion</location>
    </subcellularLocation>
</comment>
<dbReference type="PANTHER" id="PTHR24559:SF444">
    <property type="entry name" value="REVERSE TRANSCRIPTASE DOMAIN-CONTAINING PROTEIN"/>
    <property type="match status" value="1"/>
</dbReference>
<dbReference type="Proteomes" id="UP000016801">
    <property type="component" value="Unassembled WGS sequence"/>
</dbReference>
<gene>
    <name evidence="4" type="ORF">CPUR_03364</name>
</gene>
<dbReference type="AlphaFoldDB" id="M1VVH2"/>
<feature type="domain" description="Reverse transcriptase" evidence="3">
    <location>
        <begin position="159"/>
        <end position="249"/>
    </location>
</feature>
<dbReference type="Gene3D" id="3.30.70.270">
    <property type="match status" value="1"/>
</dbReference>
<sequence>MTYLNLNINGRRQRVFGYVIRYLHYDLILGKGWAEANHVVYKAGKRLLRIDKWPYAHHRRLLDKLAESKRPMTLTEIRAKPTYRIRPDNTPAFLEDPPGVNIPSHRPGLDMHIPLEKDEKGKDLQPPHSPLYDMSHEELLAGSVPLPPLQAHRCCLHARKPGGGLRFCVDYRGLNAITSNNRYPLPLIRETLHELAKVLRYTKLDVRAAFHRMRMAAGKEWKTAFRTHQGSFEWLVCPFGLTGAPAHFNAGSIQC</sequence>
<dbReference type="eggNOG" id="KOG0017">
    <property type="taxonomic scope" value="Eukaryota"/>
</dbReference>
<evidence type="ECO:0000256" key="2">
    <source>
        <dbReference type="ARBA" id="ARBA00023128"/>
    </source>
</evidence>
<protein>
    <recommendedName>
        <fullName evidence="3">Reverse transcriptase domain-containing protein</fullName>
    </recommendedName>
</protein>
<dbReference type="PANTHER" id="PTHR24559">
    <property type="entry name" value="TRANSPOSON TY3-I GAG-POL POLYPROTEIN"/>
    <property type="match status" value="1"/>
</dbReference>
<dbReference type="CDD" id="cd01647">
    <property type="entry name" value="RT_LTR"/>
    <property type="match status" value="1"/>
</dbReference>
<reference evidence="4 5" key="1">
    <citation type="journal article" date="2013" name="PLoS Genet.">
        <title>Plant-symbiotic fungi as chemical engineers: Multi-genome analysis of the Clavicipitaceae reveals dynamics of alkaloid loci.</title>
        <authorList>
            <person name="Schardl C.L."/>
            <person name="Young C.A."/>
            <person name="Hesse U."/>
            <person name="Amyotte S.G."/>
            <person name="Andreeva K."/>
            <person name="Calie P.J."/>
            <person name="Fleetwood D.J."/>
            <person name="Haws D.C."/>
            <person name="Moore N."/>
            <person name="Oeser B."/>
            <person name="Panaccione D.G."/>
            <person name="Schweri K.K."/>
            <person name="Voisey C.R."/>
            <person name="Farman M.L."/>
            <person name="Jaromczyk J.W."/>
            <person name="Roe B.A."/>
            <person name="O'Sullivan D.M."/>
            <person name="Scott B."/>
            <person name="Tudzynski P."/>
            <person name="An Z."/>
            <person name="Arnaoudova E.G."/>
            <person name="Bullock C.T."/>
            <person name="Charlton N.D."/>
            <person name="Chen L."/>
            <person name="Cox M."/>
            <person name="Dinkins R.D."/>
            <person name="Florea S."/>
            <person name="Glenn A.E."/>
            <person name="Gordon A."/>
            <person name="Gueldener U."/>
            <person name="Harris D.R."/>
            <person name="Hollin W."/>
            <person name="Jaromczyk J."/>
            <person name="Johnson R.D."/>
            <person name="Khan A.K."/>
            <person name="Leistner E."/>
            <person name="Leuchtmann A."/>
            <person name="Li C."/>
            <person name="Liu J."/>
            <person name="Liu J."/>
            <person name="Liu M."/>
            <person name="Mace W."/>
            <person name="Machado C."/>
            <person name="Nagabhyru P."/>
            <person name="Pan J."/>
            <person name="Schmid J."/>
            <person name="Sugawara K."/>
            <person name="Steiner U."/>
            <person name="Takach J.E."/>
            <person name="Tanaka E."/>
            <person name="Webb J.S."/>
            <person name="Wilson E.V."/>
            <person name="Wiseman J.L."/>
            <person name="Yoshida R."/>
            <person name="Zeng Z."/>
        </authorList>
    </citation>
    <scope>NUCLEOTIDE SEQUENCE [LARGE SCALE GENOMIC DNA]</scope>
    <source>
        <strain evidence="4 5">20.1</strain>
    </source>
</reference>
<evidence type="ECO:0000256" key="1">
    <source>
        <dbReference type="ARBA" id="ARBA00004173"/>
    </source>
</evidence>
<dbReference type="InterPro" id="IPR053134">
    <property type="entry name" value="RNA-dir_DNA_polymerase"/>
</dbReference>
<dbReference type="STRING" id="1111077.M1VVH2"/>
<keyword evidence="2" id="KW-0496">Mitochondrion</keyword>
<dbReference type="InterPro" id="IPR043128">
    <property type="entry name" value="Rev_trsase/Diguanyl_cyclase"/>
</dbReference>
<evidence type="ECO:0000313" key="4">
    <source>
        <dbReference type="EMBL" id="CCE29517.1"/>
    </source>
</evidence>
<comment type="caution">
    <text evidence="4">The sequence shown here is derived from an EMBL/GenBank/DDBJ whole genome shotgun (WGS) entry which is preliminary data.</text>
</comment>
<dbReference type="EMBL" id="CAGA01000015">
    <property type="protein sequence ID" value="CCE29517.1"/>
    <property type="molecule type" value="Genomic_DNA"/>
</dbReference>
<evidence type="ECO:0000259" key="3">
    <source>
        <dbReference type="Pfam" id="PF00078"/>
    </source>
</evidence>